<accession>A0A0L0SI47</accession>
<reference evidence="3" key="2">
    <citation type="submission" date="2009-11" db="EMBL/GenBank/DDBJ databases">
        <title>The Genome Sequence of Allomyces macrogynus strain ATCC 38327.</title>
        <authorList>
            <consortium name="The Broad Institute Genome Sequencing Platform"/>
            <person name="Russ C."/>
            <person name="Cuomo C."/>
            <person name="Shea T."/>
            <person name="Young S.K."/>
            <person name="Zeng Q."/>
            <person name="Koehrsen M."/>
            <person name="Haas B."/>
            <person name="Borodovsky M."/>
            <person name="Guigo R."/>
            <person name="Alvarado L."/>
            <person name="Berlin A."/>
            <person name="Borenstein D."/>
            <person name="Chen Z."/>
            <person name="Engels R."/>
            <person name="Freedman E."/>
            <person name="Gellesch M."/>
            <person name="Goldberg J."/>
            <person name="Griggs A."/>
            <person name="Gujja S."/>
            <person name="Heiman D."/>
            <person name="Hepburn T."/>
            <person name="Howarth C."/>
            <person name="Jen D."/>
            <person name="Larson L."/>
            <person name="Lewis B."/>
            <person name="Mehta T."/>
            <person name="Park D."/>
            <person name="Pearson M."/>
            <person name="Roberts A."/>
            <person name="Saif S."/>
            <person name="Shenoy N."/>
            <person name="Sisk P."/>
            <person name="Stolte C."/>
            <person name="Sykes S."/>
            <person name="Walk T."/>
            <person name="White J."/>
            <person name="Yandava C."/>
            <person name="Burger G."/>
            <person name="Gray M.W."/>
            <person name="Holland P.W.H."/>
            <person name="King N."/>
            <person name="Lang F.B.F."/>
            <person name="Roger A.J."/>
            <person name="Ruiz-Trillo I."/>
            <person name="Lander E."/>
            <person name="Nusbaum C."/>
        </authorList>
    </citation>
    <scope>NUCLEOTIDE SEQUENCE [LARGE SCALE GENOMIC DNA]</scope>
    <source>
        <strain evidence="3">ATCC 38327</strain>
    </source>
</reference>
<dbReference type="VEuPathDB" id="FungiDB:AMAG_07377"/>
<evidence type="ECO:0000313" key="3">
    <source>
        <dbReference type="Proteomes" id="UP000054350"/>
    </source>
</evidence>
<feature type="compositionally biased region" description="Low complexity" evidence="1">
    <location>
        <begin position="18"/>
        <end position="30"/>
    </location>
</feature>
<dbReference type="Proteomes" id="UP000054350">
    <property type="component" value="Unassembled WGS sequence"/>
</dbReference>
<feature type="region of interest" description="Disordered" evidence="1">
    <location>
        <begin position="1"/>
        <end position="174"/>
    </location>
</feature>
<name>A0A0L0SI47_ALLM3</name>
<proteinExistence type="predicted"/>
<protein>
    <submittedName>
        <fullName evidence="2">Uncharacterized protein</fullName>
    </submittedName>
</protein>
<gene>
    <name evidence="2" type="ORF">AMAG_07377</name>
</gene>
<feature type="compositionally biased region" description="Low complexity" evidence="1">
    <location>
        <begin position="115"/>
        <end position="125"/>
    </location>
</feature>
<evidence type="ECO:0000313" key="2">
    <source>
        <dbReference type="EMBL" id="KNE62132.1"/>
    </source>
</evidence>
<dbReference type="EMBL" id="GG745339">
    <property type="protein sequence ID" value="KNE62132.1"/>
    <property type="molecule type" value="Genomic_DNA"/>
</dbReference>
<feature type="compositionally biased region" description="Low complexity" evidence="1">
    <location>
        <begin position="156"/>
        <end position="168"/>
    </location>
</feature>
<dbReference type="AlphaFoldDB" id="A0A0L0SI47"/>
<organism evidence="2 3">
    <name type="scientific">Allomyces macrogynus (strain ATCC 38327)</name>
    <name type="common">Allomyces javanicus var. macrogynus</name>
    <dbReference type="NCBI Taxonomy" id="578462"/>
    <lineage>
        <taxon>Eukaryota</taxon>
        <taxon>Fungi</taxon>
        <taxon>Fungi incertae sedis</taxon>
        <taxon>Blastocladiomycota</taxon>
        <taxon>Blastocladiomycetes</taxon>
        <taxon>Blastocladiales</taxon>
        <taxon>Blastocladiaceae</taxon>
        <taxon>Allomyces</taxon>
    </lineage>
</organism>
<sequence length="380" mass="39591">MATVAAPVTPLRDRPASSRRSAATAASSSTHPVTPFSLGLDAENDSPVTMFATPTLATPPPWSPATSTKTPTAPPVRRTLFGANSSSTPVHDDDDDHISIHDVESPTLMLAGPGAPWRTAAAATARDQRARSRRTVAAPSARTRRGQSTPPPADRSSTASSKASTPTQARPPRFRLPVHQAPVRPASFHATASSILPDAAAVARLPAARKTRAGGMHHLPPLKRAQTQPVPAAAPAFSTPIVTVPDPVIRPRNRSADPAVALPLPTAPPLSTRETNFVDNLIRAQGRPRSRKLSAEVVGDVAVHFADNLVVTPPRVRTAPPVLPRRAGHDAPPVTEAAIRGAQDAVRLATTTTARVGSVDDLVANAVGIDVDAAAVVGRE</sequence>
<keyword evidence="3" id="KW-1185">Reference proteome</keyword>
<evidence type="ECO:0000256" key="1">
    <source>
        <dbReference type="SAM" id="MobiDB-lite"/>
    </source>
</evidence>
<reference evidence="2 3" key="1">
    <citation type="submission" date="2009-11" db="EMBL/GenBank/DDBJ databases">
        <title>Annotation of Allomyces macrogynus ATCC 38327.</title>
        <authorList>
            <consortium name="The Broad Institute Genome Sequencing Platform"/>
            <person name="Russ C."/>
            <person name="Cuomo C."/>
            <person name="Burger G."/>
            <person name="Gray M.W."/>
            <person name="Holland P.W.H."/>
            <person name="King N."/>
            <person name="Lang F.B.F."/>
            <person name="Roger A.J."/>
            <person name="Ruiz-Trillo I."/>
            <person name="Young S.K."/>
            <person name="Zeng Q."/>
            <person name="Gargeya S."/>
            <person name="Fitzgerald M."/>
            <person name="Haas B."/>
            <person name="Abouelleil A."/>
            <person name="Alvarado L."/>
            <person name="Arachchi H.M."/>
            <person name="Berlin A."/>
            <person name="Chapman S.B."/>
            <person name="Gearin G."/>
            <person name="Goldberg J."/>
            <person name="Griggs A."/>
            <person name="Gujja S."/>
            <person name="Hansen M."/>
            <person name="Heiman D."/>
            <person name="Howarth C."/>
            <person name="Larimer J."/>
            <person name="Lui A."/>
            <person name="MacDonald P.J.P."/>
            <person name="McCowen C."/>
            <person name="Montmayeur A."/>
            <person name="Murphy C."/>
            <person name="Neiman D."/>
            <person name="Pearson M."/>
            <person name="Priest M."/>
            <person name="Roberts A."/>
            <person name="Saif S."/>
            <person name="Shea T."/>
            <person name="Sisk P."/>
            <person name="Stolte C."/>
            <person name="Sykes S."/>
            <person name="Wortman J."/>
            <person name="Nusbaum C."/>
            <person name="Birren B."/>
        </authorList>
    </citation>
    <scope>NUCLEOTIDE SEQUENCE [LARGE SCALE GENOMIC DNA]</scope>
    <source>
        <strain evidence="2 3">ATCC 38327</strain>
    </source>
</reference>